<reference evidence="2 4" key="1">
    <citation type="journal article" date="2006" name="Proc. Natl. Acad. Sci. U.S.A.">
        <title>Genome analysis of the smallest free-living eukaryote Ostreococcus tauri unveils many unique features.</title>
        <authorList>
            <person name="Derelle E."/>
            <person name="Ferraz C."/>
            <person name="Rombauts S."/>
            <person name="Rouze P."/>
            <person name="Worden A.Z."/>
            <person name="Robbens S."/>
            <person name="Partensky F."/>
            <person name="Degroeve S."/>
            <person name="Echeynie S."/>
            <person name="Cooke R."/>
            <person name="Saeys Y."/>
            <person name="Wuyts J."/>
            <person name="Jabbari K."/>
            <person name="Bowler C."/>
            <person name="Panaud O."/>
            <person name="Piegu B."/>
            <person name="Ball S.G."/>
            <person name="Ral J.-P."/>
            <person name="Bouget F.-Y."/>
            <person name="Piganeau G."/>
            <person name="De Baets B."/>
            <person name="Picard A."/>
            <person name="Delseny M."/>
            <person name="Demaille J."/>
            <person name="Van de Peer Y."/>
            <person name="Moreau H."/>
        </authorList>
    </citation>
    <scope>NUCLEOTIDE SEQUENCE [LARGE SCALE GENOMIC DNA]</scope>
    <source>
        <strain evidence="2 4">OTTH0595</strain>
    </source>
</reference>
<dbReference type="Proteomes" id="UP000009170">
    <property type="component" value="Unassembled WGS sequence"/>
</dbReference>
<evidence type="ECO:0000313" key="2">
    <source>
        <dbReference type="EMBL" id="CEF99852.1"/>
    </source>
</evidence>
<evidence type="ECO:0000313" key="3">
    <source>
        <dbReference type="EMBL" id="OUS43033.1"/>
    </source>
</evidence>
<name>A0A090MAV1_OSTTA</name>
<evidence type="ECO:0000256" key="1">
    <source>
        <dbReference type="SAM" id="MobiDB-lite"/>
    </source>
</evidence>
<reference evidence="2" key="2">
    <citation type="journal article" date="2014" name="BMC Genomics">
        <title>An improved genome of the model marine alga Ostreococcus tauri unfolds by assessing Illumina de novo assemblies.</title>
        <authorList>
            <person name="Blanc-Mathieu R."/>
            <person name="Verhelst B."/>
            <person name="Derelle E."/>
            <person name="Rombauts S."/>
            <person name="Bouget F.Y."/>
            <person name="Carre I."/>
            <person name="Chateau A."/>
            <person name="Eyre-Walker A."/>
            <person name="Grimsley N."/>
            <person name="Moreau H."/>
            <person name="Piegu B."/>
            <person name="Rivals E."/>
            <person name="Schackwitz W."/>
            <person name="Van de Peer Y."/>
            <person name="Piganeau G."/>
        </authorList>
    </citation>
    <scope>NUCLEOTIDE SEQUENCE</scope>
    <source>
        <strain evidence="2">RCC4221</strain>
    </source>
</reference>
<feature type="region of interest" description="Disordered" evidence="1">
    <location>
        <begin position="1"/>
        <end position="21"/>
    </location>
</feature>
<evidence type="ECO:0000313" key="4">
    <source>
        <dbReference type="Proteomes" id="UP000009170"/>
    </source>
</evidence>
<proteinExistence type="predicted"/>
<organism evidence="2 4">
    <name type="scientific">Ostreococcus tauri</name>
    <name type="common">Marine green alga</name>
    <dbReference type="NCBI Taxonomy" id="70448"/>
    <lineage>
        <taxon>Eukaryota</taxon>
        <taxon>Viridiplantae</taxon>
        <taxon>Chlorophyta</taxon>
        <taxon>Mamiellophyceae</taxon>
        <taxon>Mamiellales</taxon>
        <taxon>Bathycoccaceae</taxon>
        <taxon>Ostreococcus</taxon>
    </lineage>
</organism>
<reference evidence="3" key="3">
    <citation type="submission" date="2017-04" db="EMBL/GenBank/DDBJ databases">
        <title>Population genomics of picophytoplankton unveils novel chromosome hypervariability.</title>
        <authorList>
            <consortium name="DOE Joint Genome Institute"/>
            <person name="Blanc-Mathieu R."/>
            <person name="Krasovec M."/>
            <person name="Hebrard M."/>
            <person name="Yau S."/>
            <person name="Desgranges E."/>
            <person name="Martin J."/>
            <person name="Schackwitz W."/>
            <person name="Kuo A."/>
            <person name="Salin G."/>
            <person name="Donnadieu C."/>
            <person name="Desdevises Y."/>
            <person name="Sanchez-Ferandin S."/>
            <person name="Moreau H."/>
            <person name="Rivals E."/>
            <person name="Grigoriev I.V."/>
            <person name="Grimsley N."/>
            <person name="Eyre-Walker A."/>
            <person name="Piganeau G."/>
        </authorList>
    </citation>
    <scope>NUCLEOTIDE SEQUENCE [LARGE SCALE GENOMIC DNA]</scope>
    <source>
        <strain evidence="3">RCC 1115</strain>
    </source>
</reference>
<dbReference type="AlphaFoldDB" id="A0A090MAV1"/>
<accession>A0A454XLH8</accession>
<accession>A0A090MAV1</accession>
<accession>A0A1Y5I4L2</accession>
<keyword evidence="4" id="KW-1185">Reference proteome</keyword>
<protein>
    <submittedName>
        <fullName evidence="2">Unnamed product</fullName>
    </submittedName>
</protein>
<dbReference type="Proteomes" id="UP000195557">
    <property type="component" value="Unassembled WGS sequence"/>
</dbReference>
<feature type="compositionally biased region" description="Basic and acidic residues" evidence="1">
    <location>
        <begin position="1"/>
        <end position="10"/>
    </location>
</feature>
<dbReference type="EMBL" id="CAID01000012">
    <property type="protein sequence ID" value="CEF99852.1"/>
    <property type="molecule type" value="Genomic_DNA"/>
</dbReference>
<dbReference type="InParanoid" id="A0A090MAV1"/>
<gene>
    <name evidence="3" type="ORF">BE221DRAFT_81647</name>
    <name evidence="2" type="ORF">OT_ostta12g01370</name>
</gene>
<sequence>MPEQTMRVDETMPSPEDDELARRRRRALRSWAEERLGVERAALMSILATHRVQIPGGSSEANELMDDLLGWKAESVSK</sequence>
<dbReference type="EMBL" id="KZ155835">
    <property type="protein sequence ID" value="OUS43033.1"/>
    <property type="molecule type" value="Genomic_DNA"/>
</dbReference>